<protein>
    <submittedName>
        <fullName evidence="2">Spore coat protein CotJB</fullName>
    </submittedName>
</protein>
<feature type="domain" description="Protein CotJB" evidence="1">
    <location>
        <begin position="10"/>
        <end position="84"/>
    </location>
</feature>
<comment type="caution">
    <text evidence="2">The sequence shown here is derived from an EMBL/GenBank/DDBJ whole genome shotgun (WGS) entry which is preliminary data.</text>
</comment>
<dbReference type="Pfam" id="PF12652">
    <property type="entry name" value="CotJB"/>
    <property type="match status" value="1"/>
</dbReference>
<organism evidence="2 3">
    <name type="scientific">Candidatus Pullilachnospira gallistercoris</name>
    <dbReference type="NCBI Taxonomy" id="2840911"/>
    <lineage>
        <taxon>Bacteria</taxon>
        <taxon>Bacillati</taxon>
        <taxon>Bacillota</taxon>
        <taxon>Clostridia</taxon>
        <taxon>Lachnospirales</taxon>
        <taxon>Lachnospiraceae</taxon>
        <taxon>Lachnospiraceae incertae sedis</taxon>
        <taxon>Candidatus Pullilachnospira</taxon>
    </lineage>
</organism>
<gene>
    <name evidence="2" type="ORF">IAA55_01475</name>
</gene>
<accession>A0A9D1J9T4</accession>
<evidence type="ECO:0000313" key="2">
    <source>
        <dbReference type="EMBL" id="HIR69931.1"/>
    </source>
</evidence>
<dbReference type="Proteomes" id="UP000823912">
    <property type="component" value="Unassembled WGS sequence"/>
</dbReference>
<dbReference type="InterPro" id="IPR024207">
    <property type="entry name" value="CotJB_dom"/>
</dbReference>
<evidence type="ECO:0000313" key="3">
    <source>
        <dbReference type="Proteomes" id="UP000823912"/>
    </source>
</evidence>
<keyword evidence="2" id="KW-0167">Capsid protein</keyword>
<reference evidence="2" key="1">
    <citation type="submission" date="2020-10" db="EMBL/GenBank/DDBJ databases">
        <authorList>
            <person name="Gilroy R."/>
        </authorList>
    </citation>
    <scope>NUCLEOTIDE SEQUENCE</scope>
    <source>
        <strain evidence="2">ChiSjej5B23-6657</strain>
    </source>
</reference>
<proteinExistence type="predicted"/>
<name>A0A9D1J9T4_9FIRM</name>
<keyword evidence="2" id="KW-0946">Virion</keyword>
<reference evidence="2" key="2">
    <citation type="journal article" date="2021" name="PeerJ">
        <title>Extensive microbial diversity within the chicken gut microbiome revealed by metagenomics and culture.</title>
        <authorList>
            <person name="Gilroy R."/>
            <person name="Ravi A."/>
            <person name="Getino M."/>
            <person name="Pursley I."/>
            <person name="Horton D.L."/>
            <person name="Alikhan N.F."/>
            <person name="Baker D."/>
            <person name="Gharbi K."/>
            <person name="Hall N."/>
            <person name="Watson M."/>
            <person name="Adriaenssens E.M."/>
            <person name="Foster-Nyarko E."/>
            <person name="Jarju S."/>
            <person name="Secka A."/>
            <person name="Antonio M."/>
            <person name="Oren A."/>
            <person name="Chaudhuri R.R."/>
            <person name="La Ragione R."/>
            <person name="Hildebrand F."/>
            <person name="Pallen M.J."/>
        </authorList>
    </citation>
    <scope>NUCLEOTIDE SEQUENCE</scope>
    <source>
        <strain evidence="2">ChiSjej5B23-6657</strain>
    </source>
</reference>
<dbReference type="EMBL" id="DVHM01000028">
    <property type="protein sequence ID" value="HIR69931.1"/>
    <property type="molecule type" value="Genomic_DNA"/>
</dbReference>
<sequence>MMQNNRNKEQLFVWITMVHFMMVDLMEYLDTHPTDTAAMDSFYHYSSLYNKAMKEYAALYGPLTISTAVPDKTWRWSLSKNPWERGYV</sequence>
<evidence type="ECO:0000259" key="1">
    <source>
        <dbReference type="Pfam" id="PF12652"/>
    </source>
</evidence>
<dbReference type="AlphaFoldDB" id="A0A9D1J9T4"/>